<dbReference type="RefSeq" id="YP_009152185.1">
    <property type="nucleotide sequence ID" value="NC_027381.1"/>
</dbReference>
<keyword evidence="1" id="KW-0472">Membrane</keyword>
<keyword evidence="1" id="KW-0812">Transmembrane</keyword>
<organism evidence="2 3">
    <name type="scientific">Escherichia phage Pollock</name>
    <dbReference type="NCBI Taxonomy" id="1540097"/>
    <lineage>
        <taxon>Viruses</taxon>
        <taxon>Duplodnaviria</taxon>
        <taxon>Heunggongvirae</taxon>
        <taxon>Uroviricota</taxon>
        <taxon>Caudoviricetes</taxon>
        <taxon>Schitoviridae</taxon>
        <taxon>Humphriesvirinae</taxon>
        <taxon>Pollockvirus</taxon>
        <taxon>Pollockvirus pollock</taxon>
    </lineage>
</organism>
<reference evidence="2 3" key="1">
    <citation type="journal article" date="2015" name="Genome Announc.">
        <title>Complete Genome Sequence of Enterotoxigenic Escherichia coli N4-Like Podophage Pollock.</title>
        <authorList>
            <person name="Patel R.S."/>
            <person name="Lessor L.E."/>
            <person name="Hernandez A.C."/>
            <person name="Kuty Everett G.F."/>
        </authorList>
    </citation>
    <scope>NUCLEOTIDE SEQUENCE [LARGE SCALE GENOMIC DNA]</scope>
</reference>
<proteinExistence type="predicted"/>
<sequence>MNLDLYILILTSIGFIFGWIVGRFNYKKKLLKCIEGIEFKGTSNNEYFTASMYKGIDALKIYLKSIILDNKVGKSYLLELHSNKDLLSKSSKKNNK</sequence>
<feature type="transmembrane region" description="Helical" evidence="1">
    <location>
        <begin position="6"/>
        <end position="26"/>
    </location>
</feature>
<dbReference type="Proteomes" id="UP000030324">
    <property type="component" value="Segment"/>
</dbReference>
<dbReference type="GeneID" id="24724621"/>
<accession>A0A0A0YUB1</accession>
<protein>
    <submittedName>
        <fullName evidence="2">Uncharacterized protein</fullName>
    </submittedName>
</protein>
<evidence type="ECO:0000256" key="1">
    <source>
        <dbReference type="SAM" id="Phobius"/>
    </source>
</evidence>
<evidence type="ECO:0000313" key="3">
    <source>
        <dbReference type="Proteomes" id="UP000030324"/>
    </source>
</evidence>
<dbReference type="OrthoDB" id="28316at10239"/>
<dbReference type="EMBL" id="KM236242">
    <property type="protein sequence ID" value="AIX12443.1"/>
    <property type="molecule type" value="Genomic_DNA"/>
</dbReference>
<keyword evidence="1" id="KW-1133">Transmembrane helix</keyword>
<evidence type="ECO:0000313" key="2">
    <source>
        <dbReference type="EMBL" id="AIX12443.1"/>
    </source>
</evidence>
<name>A0A0A0YUB1_9CAUD</name>
<keyword evidence="3" id="KW-1185">Reference proteome</keyword>
<gene>
    <name evidence="2" type="ORF">CPT_Pollock84</name>
</gene>
<dbReference type="KEGG" id="vg:24724621"/>